<protein>
    <recommendedName>
        <fullName evidence="2">Peptidase S1 domain-containing protein</fullName>
    </recommendedName>
</protein>
<dbReference type="Proteomes" id="UP000801492">
    <property type="component" value="Unassembled WGS sequence"/>
</dbReference>
<dbReference type="OrthoDB" id="531708at2759"/>
<dbReference type="AlphaFoldDB" id="A0A8K0D749"/>
<evidence type="ECO:0000313" key="3">
    <source>
        <dbReference type="EMBL" id="KAF2898161.1"/>
    </source>
</evidence>
<evidence type="ECO:0000259" key="2">
    <source>
        <dbReference type="PROSITE" id="PS50240"/>
    </source>
</evidence>
<dbReference type="InterPro" id="IPR009003">
    <property type="entry name" value="Peptidase_S1_PA"/>
</dbReference>
<dbReference type="InterPro" id="IPR001254">
    <property type="entry name" value="Trypsin_dom"/>
</dbReference>
<organism evidence="3 4">
    <name type="scientific">Ignelater luminosus</name>
    <name type="common">Cucubano</name>
    <name type="synonym">Pyrophorus luminosus</name>
    <dbReference type="NCBI Taxonomy" id="2038154"/>
    <lineage>
        <taxon>Eukaryota</taxon>
        <taxon>Metazoa</taxon>
        <taxon>Ecdysozoa</taxon>
        <taxon>Arthropoda</taxon>
        <taxon>Hexapoda</taxon>
        <taxon>Insecta</taxon>
        <taxon>Pterygota</taxon>
        <taxon>Neoptera</taxon>
        <taxon>Endopterygota</taxon>
        <taxon>Coleoptera</taxon>
        <taxon>Polyphaga</taxon>
        <taxon>Elateriformia</taxon>
        <taxon>Elateroidea</taxon>
        <taxon>Elateridae</taxon>
        <taxon>Agrypninae</taxon>
        <taxon>Pyrophorini</taxon>
        <taxon>Ignelater</taxon>
    </lineage>
</organism>
<proteinExistence type="predicted"/>
<dbReference type="GO" id="GO:0004252">
    <property type="term" value="F:serine-type endopeptidase activity"/>
    <property type="evidence" value="ECO:0007669"/>
    <property type="project" value="InterPro"/>
</dbReference>
<sequence length="155" mass="17679">MRIVKGENARRHQFPYLVSLEYIGKHICGGGILTQTWIISAAHCVQKFDIKRLSISAGVYLLGEDHEDIQKCYVKDVVIHPRYQTSEQYLQKYDLALLNFKNPLVFTVAVKPLLLPEPTQRLSGTFELAGWGYIDTNPKKTNYHITVPSSESIED</sequence>
<dbReference type="SMART" id="SM00020">
    <property type="entry name" value="Tryp_SPc"/>
    <property type="match status" value="1"/>
</dbReference>
<accession>A0A8K0D749</accession>
<reference evidence="3" key="1">
    <citation type="submission" date="2019-08" db="EMBL/GenBank/DDBJ databases">
        <title>The genome of the North American firefly Photinus pyralis.</title>
        <authorList>
            <consortium name="Photinus pyralis genome working group"/>
            <person name="Fallon T.R."/>
            <person name="Sander Lower S.E."/>
            <person name="Weng J.-K."/>
        </authorList>
    </citation>
    <scope>NUCLEOTIDE SEQUENCE</scope>
    <source>
        <strain evidence="3">TRF0915ILg1</strain>
        <tissue evidence="3">Whole body</tissue>
    </source>
</reference>
<feature type="domain" description="Peptidase S1" evidence="2">
    <location>
        <begin position="3"/>
        <end position="155"/>
    </location>
</feature>
<dbReference type="PROSITE" id="PS00134">
    <property type="entry name" value="TRYPSIN_HIS"/>
    <property type="match status" value="1"/>
</dbReference>
<evidence type="ECO:0000313" key="4">
    <source>
        <dbReference type="Proteomes" id="UP000801492"/>
    </source>
</evidence>
<dbReference type="InterPro" id="IPR043504">
    <property type="entry name" value="Peptidase_S1_PA_chymotrypsin"/>
</dbReference>
<dbReference type="GO" id="GO:0006508">
    <property type="term" value="P:proteolysis"/>
    <property type="evidence" value="ECO:0007669"/>
    <property type="project" value="InterPro"/>
</dbReference>
<dbReference type="PROSITE" id="PS50240">
    <property type="entry name" value="TRYPSIN_DOM"/>
    <property type="match status" value="1"/>
</dbReference>
<keyword evidence="1" id="KW-1015">Disulfide bond</keyword>
<dbReference type="PANTHER" id="PTHR24250">
    <property type="entry name" value="CHYMOTRYPSIN-RELATED"/>
    <property type="match status" value="1"/>
</dbReference>
<dbReference type="PANTHER" id="PTHR24250:SF50">
    <property type="entry name" value="PEPTIDASE S1 DOMAIN-CONTAINING PROTEIN"/>
    <property type="match status" value="1"/>
</dbReference>
<dbReference type="PRINTS" id="PR00722">
    <property type="entry name" value="CHYMOTRYPSIN"/>
</dbReference>
<dbReference type="FunFam" id="2.40.10.10:FF:000068">
    <property type="entry name" value="transmembrane protease serine 2"/>
    <property type="match status" value="1"/>
</dbReference>
<dbReference type="InterPro" id="IPR001314">
    <property type="entry name" value="Peptidase_S1A"/>
</dbReference>
<gene>
    <name evidence="3" type="ORF">ILUMI_08031</name>
</gene>
<dbReference type="Pfam" id="PF00089">
    <property type="entry name" value="Trypsin"/>
    <property type="match status" value="1"/>
</dbReference>
<dbReference type="Gene3D" id="2.40.10.10">
    <property type="entry name" value="Trypsin-like serine proteases"/>
    <property type="match status" value="1"/>
</dbReference>
<keyword evidence="4" id="KW-1185">Reference proteome</keyword>
<dbReference type="InterPro" id="IPR018114">
    <property type="entry name" value="TRYPSIN_HIS"/>
</dbReference>
<name>A0A8K0D749_IGNLU</name>
<dbReference type="EMBL" id="VTPC01003677">
    <property type="protein sequence ID" value="KAF2898161.1"/>
    <property type="molecule type" value="Genomic_DNA"/>
</dbReference>
<evidence type="ECO:0000256" key="1">
    <source>
        <dbReference type="ARBA" id="ARBA00023157"/>
    </source>
</evidence>
<comment type="caution">
    <text evidence="3">The sequence shown here is derived from an EMBL/GenBank/DDBJ whole genome shotgun (WGS) entry which is preliminary data.</text>
</comment>
<dbReference type="SUPFAM" id="SSF50494">
    <property type="entry name" value="Trypsin-like serine proteases"/>
    <property type="match status" value="1"/>
</dbReference>